<reference evidence="1 2" key="1">
    <citation type="submission" date="2022-02" db="EMBL/GenBank/DDBJ databases">
        <title>The genome sequence of Shewanella sp. 3B26.</title>
        <authorList>
            <person name="Du J."/>
        </authorList>
    </citation>
    <scope>NUCLEOTIDE SEQUENCE [LARGE SCALE GENOMIC DNA]</scope>
    <source>
        <strain evidence="1 2">3B26</strain>
    </source>
</reference>
<organism evidence="1 2">
    <name type="scientific">Shewanella zhuhaiensis</name>
    <dbReference type="NCBI Taxonomy" id="2919576"/>
    <lineage>
        <taxon>Bacteria</taxon>
        <taxon>Pseudomonadati</taxon>
        <taxon>Pseudomonadota</taxon>
        <taxon>Gammaproteobacteria</taxon>
        <taxon>Alteromonadales</taxon>
        <taxon>Shewanellaceae</taxon>
        <taxon>Shewanella</taxon>
    </lineage>
</organism>
<gene>
    <name evidence="1" type="ORF">MJ923_11170</name>
</gene>
<dbReference type="RefSeq" id="WP_240591150.1">
    <property type="nucleotide sequence ID" value="NZ_JAKUDL010000003.1"/>
</dbReference>
<keyword evidence="2" id="KW-1185">Reference proteome</keyword>
<protein>
    <submittedName>
        <fullName evidence="1">Uncharacterized protein</fullName>
    </submittedName>
</protein>
<sequence>MQIGPARFSPQALTLSFADGRELALSAAQGALLLMLGSERGRVVSRPSLLSALKRVGVAEPRLDSEMRSLGALMGKDWPRLLEVVGDQGFILHARPRPGRSLFGRPLGEVSKPLFLGVILLIGVALSLMLQAMPTRVTPPFAKVERLTLANGQQVELRRFGKKHKLISELTTTLENCSPAGWSVITVSVAAKSDLLHLVLEQPDQAPRNLKLLGTQSEPLRLDMNTLKEAGVCD</sequence>
<dbReference type="InterPro" id="IPR036388">
    <property type="entry name" value="WH-like_DNA-bd_sf"/>
</dbReference>
<dbReference type="SUPFAM" id="SSF46894">
    <property type="entry name" value="C-terminal effector domain of the bipartite response regulators"/>
    <property type="match status" value="1"/>
</dbReference>
<dbReference type="EMBL" id="JAKUDL010000003">
    <property type="protein sequence ID" value="MCH4294864.1"/>
    <property type="molecule type" value="Genomic_DNA"/>
</dbReference>
<proteinExistence type="predicted"/>
<comment type="caution">
    <text evidence="1">The sequence shown here is derived from an EMBL/GenBank/DDBJ whole genome shotgun (WGS) entry which is preliminary data.</text>
</comment>
<name>A0AAJ1BHH6_9GAMM</name>
<evidence type="ECO:0000313" key="1">
    <source>
        <dbReference type="EMBL" id="MCH4294864.1"/>
    </source>
</evidence>
<evidence type="ECO:0000313" key="2">
    <source>
        <dbReference type="Proteomes" id="UP001297581"/>
    </source>
</evidence>
<accession>A0AAJ1BHH6</accession>
<dbReference type="Proteomes" id="UP001297581">
    <property type="component" value="Unassembled WGS sequence"/>
</dbReference>
<dbReference type="AlphaFoldDB" id="A0AAJ1BHH6"/>
<dbReference type="GO" id="GO:0006355">
    <property type="term" value="P:regulation of DNA-templated transcription"/>
    <property type="evidence" value="ECO:0007669"/>
    <property type="project" value="InterPro"/>
</dbReference>
<dbReference type="GO" id="GO:0003677">
    <property type="term" value="F:DNA binding"/>
    <property type="evidence" value="ECO:0007669"/>
    <property type="project" value="InterPro"/>
</dbReference>
<dbReference type="InterPro" id="IPR016032">
    <property type="entry name" value="Sig_transdc_resp-reg_C-effctor"/>
</dbReference>
<dbReference type="Gene3D" id="1.10.10.10">
    <property type="entry name" value="Winged helix-like DNA-binding domain superfamily/Winged helix DNA-binding domain"/>
    <property type="match status" value="1"/>
</dbReference>